<gene>
    <name evidence="9" type="primary">LOC114325707</name>
</gene>
<evidence type="ECO:0000256" key="3">
    <source>
        <dbReference type="ARBA" id="ARBA00022989"/>
    </source>
</evidence>
<evidence type="ECO:0000313" key="7">
    <source>
        <dbReference type="EnsemblMetazoa" id="XP_028129638.1"/>
    </source>
</evidence>
<evidence type="ECO:0000256" key="2">
    <source>
        <dbReference type="ARBA" id="ARBA00022692"/>
    </source>
</evidence>
<feature type="transmembrane region" description="Helical" evidence="5">
    <location>
        <begin position="382"/>
        <end position="401"/>
    </location>
</feature>
<dbReference type="PANTHER" id="PTHR11662">
    <property type="entry name" value="SOLUTE CARRIER FAMILY 17"/>
    <property type="match status" value="1"/>
</dbReference>
<dbReference type="RefSeq" id="XP_028129638.1">
    <property type="nucleotide sequence ID" value="XM_028273837.1"/>
</dbReference>
<keyword evidence="3 5" id="KW-1133">Transmembrane helix</keyword>
<evidence type="ECO:0000259" key="6">
    <source>
        <dbReference type="PROSITE" id="PS50850"/>
    </source>
</evidence>
<feature type="transmembrane region" description="Helical" evidence="5">
    <location>
        <begin position="95"/>
        <end position="115"/>
    </location>
</feature>
<feature type="transmembrane region" description="Helical" evidence="5">
    <location>
        <begin position="182"/>
        <end position="208"/>
    </location>
</feature>
<dbReference type="GO" id="GO:0022857">
    <property type="term" value="F:transmembrane transporter activity"/>
    <property type="evidence" value="ECO:0007669"/>
    <property type="project" value="InterPro"/>
</dbReference>
<keyword evidence="4 5" id="KW-0472">Membrane</keyword>
<evidence type="ECO:0000256" key="1">
    <source>
        <dbReference type="ARBA" id="ARBA00004141"/>
    </source>
</evidence>
<feature type="transmembrane region" description="Helical" evidence="5">
    <location>
        <begin position="354"/>
        <end position="370"/>
    </location>
</feature>
<reference evidence="9" key="1">
    <citation type="submission" date="2025-04" db="UniProtKB">
        <authorList>
            <consortium name="RefSeq"/>
        </authorList>
    </citation>
    <scope>IDENTIFICATION</scope>
    <source>
        <tissue evidence="9">Whole insect</tissue>
    </source>
</reference>
<dbReference type="InterPro" id="IPR011701">
    <property type="entry name" value="MFS"/>
</dbReference>
<evidence type="ECO:0000256" key="4">
    <source>
        <dbReference type="ARBA" id="ARBA00023136"/>
    </source>
</evidence>
<dbReference type="GeneID" id="114325707"/>
<sequence>MDNAKNILVSSKFKLNSLRASNTKNTNESEADHFEKCPKDLRFGKRHLQIINICFLVFVAYYTRNNLAVAIVAMTDRNASVNTDIQTFNWTNKNVILSSFFIGYVPLQISAGFLVRQFNVKVLAATSLGISSFLGLLTPVIATHVGSKGVIAIRVLQGTTQGFVFPLVQHLLAYWVPPTERAFLGGAVYAARPMATVLAMIIPGYLAASSFGWPWIFYTSNIMALVWCLSFLIFSYERPSTHPNLSKREQIYIEKSIGNKNKKRVTYTPFREILTSPPFWALTAAAFGYVWGFWTLQSQMPMYLKYVMKFDIKSSGAIAALPYLMQFLAGYVFSFISDYLLGKNVWSIGTARKTMNLIGCLGPALALVLLQSGGPEHAVKAIVLLTIAIATSGACFCGYTINHIDLSPNHSSVLVGISNGLAQSCGFLAPLFVQGVVTNEEDPSQWKIVFYTAAAINVVAGVIFAIFGSGQVQSWDNIVSKNKIRTQENVEDVSNQELIT</sequence>
<dbReference type="Pfam" id="PF07690">
    <property type="entry name" value="MFS_1"/>
    <property type="match status" value="1"/>
</dbReference>
<feature type="transmembrane region" description="Helical" evidence="5">
    <location>
        <begin position="317"/>
        <end position="342"/>
    </location>
</feature>
<feature type="transmembrane region" description="Helical" evidence="5">
    <location>
        <begin position="50"/>
        <end position="75"/>
    </location>
</feature>
<dbReference type="FunFam" id="1.20.1250.20:FF:000532">
    <property type="entry name" value="SLC (SoLute Carrier) homolog"/>
    <property type="match status" value="1"/>
</dbReference>
<dbReference type="AlphaFoldDB" id="A0A6P7F7G5"/>
<feature type="transmembrane region" description="Helical" evidence="5">
    <location>
        <begin position="413"/>
        <end position="436"/>
    </location>
</feature>
<dbReference type="InterPro" id="IPR050382">
    <property type="entry name" value="MFS_Na/Anion_cotransporter"/>
</dbReference>
<accession>A0A6P7F7G5</accession>
<proteinExistence type="predicted"/>
<dbReference type="KEGG" id="dvv:114325707"/>
<feature type="transmembrane region" description="Helical" evidence="5">
    <location>
        <begin position="215"/>
        <end position="236"/>
    </location>
</feature>
<evidence type="ECO:0000256" key="5">
    <source>
        <dbReference type="SAM" id="Phobius"/>
    </source>
</evidence>
<feature type="transmembrane region" description="Helical" evidence="5">
    <location>
        <begin position="122"/>
        <end position="142"/>
    </location>
</feature>
<evidence type="ECO:0000313" key="8">
    <source>
        <dbReference type="Proteomes" id="UP001652700"/>
    </source>
</evidence>
<name>A0A6P7F7G5_DIAVI</name>
<dbReference type="PANTHER" id="PTHR11662:SF280">
    <property type="entry name" value="FI21844P1-RELATED"/>
    <property type="match status" value="1"/>
</dbReference>
<reference evidence="7" key="2">
    <citation type="submission" date="2025-05" db="UniProtKB">
        <authorList>
            <consortium name="EnsemblMetazoa"/>
        </authorList>
    </citation>
    <scope>IDENTIFICATION</scope>
</reference>
<dbReference type="InParanoid" id="A0A6P7F7G5"/>
<dbReference type="InterPro" id="IPR036259">
    <property type="entry name" value="MFS_trans_sf"/>
</dbReference>
<dbReference type="EnsemblMetazoa" id="XM_028273837.2">
    <property type="protein sequence ID" value="XP_028129638.1"/>
    <property type="gene ID" value="LOC114325707"/>
</dbReference>
<dbReference type="Gene3D" id="1.20.1250.20">
    <property type="entry name" value="MFS general substrate transporter like domains"/>
    <property type="match status" value="2"/>
</dbReference>
<protein>
    <submittedName>
        <fullName evidence="9">Inorganic phosphate cotransporter isoform X1</fullName>
    </submittedName>
</protein>
<evidence type="ECO:0000313" key="9">
    <source>
        <dbReference type="RefSeq" id="XP_028129638.1"/>
    </source>
</evidence>
<comment type="subcellular location">
    <subcellularLocation>
        <location evidence="1">Membrane</location>
        <topology evidence="1">Multi-pass membrane protein</topology>
    </subcellularLocation>
</comment>
<dbReference type="SUPFAM" id="SSF103473">
    <property type="entry name" value="MFS general substrate transporter"/>
    <property type="match status" value="1"/>
</dbReference>
<feature type="domain" description="Major facilitator superfamily (MFS) profile" evidence="6">
    <location>
        <begin position="49"/>
        <end position="472"/>
    </location>
</feature>
<feature type="transmembrane region" description="Helical" evidence="5">
    <location>
        <begin position="448"/>
        <end position="467"/>
    </location>
</feature>
<dbReference type="PROSITE" id="PS50850">
    <property type="entry name" value="MFS"/>
    <property type="match status" value="1"/>
</dbReference>
<dbReference type="InterPro" id="IPR020846">
    <property type="entry name" value="MFS_dom"/>
</dbReference>
<feature type="transmembrane region" description="Helical" evidence="5">
    <location>
        <begin position="279"/>
        <end position="296"/>
    </location>
</feature>
<dbReference type="Proteomes" id="UP001652700">
    <property type="component" value="Unplaced"/>
</dbReference>
<organism evidence="9">
    <name type="scientific">Diabrotica virgifera virgifera</name>
    <name type="common">western corn rootworm</name>
    <dbReference type="NCBI Taxonomy" id="50390"/>
    <lineage>
        <taxon>Eukaryota</taxon>
        <taxon>Metazoa</taxon>
        <taxon>Ecdysozoa</taxon>
        <taxon>Arthropoda</taxon>
        <taxon>Hexapoda</taxon>
        <taxon>Insecta</taxon>
        <taxon>Pterygota</taxon>
        <taxon>Neoptera</taxon>
        <taxon>Endopterygota</taxon>
        <taxon>Coleoptera</taxon>
        <taxon>Polyphaga</taxon>
        <taxon>Cucujiformia</taxon>
        <taxon>Chrysomeloidea</taxon>
        <taxon>Chrysomelidae</taxon>
        <taxon>Galerucinae</taxon>
        <taxon>Diabroticina</taxon>
        <taxon>Diabroticites</taxon>
        <taxon>Diabrotica</taxon>
    </lineage>
</organism>
<keyword evidence="2 5" id="KW-0812">Transmembrane</keyword>
<dbReference type="OrthoDB" id="2985014at2759"/>
<dbReference type="GO" id="GO:0016020">
    <property type="term" value="C:membrane"/>
    <property type="evidence" value="ECO:0007669"/>
    <property type="project" value="UniProtKB-SubCell"/>
</dbReference>
<dbReference type="GO" id="GO:0006820">
    <property type="term" value="P:monoatomic anion transport"/>
    <property type="evidence" value="ECO:0007669"/>
    <property type="project" value="TreeGrafter"/>
</dbReference>
<keyword evidence="8" id="KW-1185">Reference proteome</keyword>